<evidence type="ECO:0000313" key="1">
    <source>
        <dbReference type="EMBL" id="MDX8150537.1"/>
    </source>
</evidence>
<comment type="caution">
    <text evidence="1">The sequence shown here is derived from an EMBL/GenBank/DDBJ whole genome shotgun (WGS) entry which is preliminary data.</text>
</comment>
<protein>
    <recommendedName>
        <fullName evidence="3">Lipoprotein</fullName>
    </recommendedName>
</protein>
<dbReference type="RefSeq" id="WP_319952683.1">
    <property type="nucleotide sequence ID" value="NZ_JAXAVX010000001.1"/>
</dbReference>
<dbReference type="EMBL" id="JAXAVX010000001">
    <property type="protein sequence ID" value="MDX8150537.1"/>
    <property type="molecule type" value="Genomic_DNA"/>
</dbReference>
<evidence type="ECO:0000313" key="2">
    <source>
        <dbReference type="Proteomes" id="UP001277761"/>
    </source>
</evidence>
<keyword evidence="2" id="KW-1185">Reference proteome</keyword>
<evidence type="ECO:0008006" key="3">
    <source>
        <dbReference type="Google" id="ProtNLM"/>
    </source>
</evidence>
<proteinExistence type="predicted"/>
<accession>A0ABU4VFE0</accession>
<reference evidence="1 2" key="1">
    <citation type="submission" date="2023-11" db="EMBL/GenBank/DDBJ databases">
        <authorList>
            <person name="Xu M."/>
            <person name="Jiang T."/>
        </authorList>
    </citation>
    <scope>NUCLEOTIDE SEQUENCE [LARGE SCALE GENOMIC DNA]</scope>
    <source>
        <strain evidence="1 2">SD</strain>
    </source>
</reference>
<dbReference type="PROSITE" id="PS51257">
    <property type="entry name" value="PROKAR_LIPOPROTEIN"/>
    <property type="match status" value="1"/>
</dbReference>
<sequence>MRAVAAAIVIAIAVAGCGGDDLDVPADAPMPTIGDAEPVRPPTVRERYLRSGEAACGRLGTDLAEIEESRRAGNLGPVAQQARTQRAVRRFGRRIAKVRAPSSLRSARDAVVDASNDAPPVFTTVEQAEAYFRSLVRTFERARLTACSETLEQGIEAVREQAGGG</sequence>
<gene>
    <name evidence="1" type="ORF">SK069_02945</name>
</gene>
<organism evidence="1 2">
    <name type="scientific">Patulibacter brassicae</name>
    <dbReference type="NCBI Taxonomy" id="1705717"/>
    <lineage>
        <taxon>Bacteria</taxon>
        <taxon>Bacillati</taxon>
        <taxon>Actinomycetota</taxon>
        <taxon>Thermoleophilia</taxon>
        <taxon>Solirubrobacterales</taxon>
        <taxon>Patulibacteraceae</taxon>
        <taxon>Patulibacter</taxon>
    </lineage>
</organism>
<name>A0ABU4VFE0_9ACTN</name>
<dbReference type="Proteomes" id="UP001277761">
    <property type="component" value="Unassembled WGS sequence"/>
</dbReference>